<evidence type="ECO:0000256" key="2">
    <source>
        <dbReference type="PROSITE-ProRule" id="PRU00235"/>
    </source>
</evidence>
<dbReference type="InterPro" id="IPR009091">
    <property type="entry name" value="RCC1/BLIP-II"/>
</dbReference>
<reference evidence="3 4" key="1">
    <citation type="journal article" date="2020" name="IScience">
        <title>Genome Sequencing of the Endangered Kingdonia uniflora (Circaeasteraceae, Ranunculales) Reveals Potential Mechanisms of Evolutionary Specialization.</title>
        <authorList>
            <person name="Sun Y."/>
            <person name="Deng T."/>
            <person name="Zhang A."/>
            <person name="Moore M.J."/>
            <person name="Landis J.B."/>
            <person name="Lin N."/>
            <person name="Zhang H."/>
            <person name="Zhang X."/>
            <person name="Huang J."/>
            <person name="Zhang X."/>
            <person name="Sun H."/>
            <person name="Wang H."/>
        </authorList>
    </citation>
    <scope>NUCLEOTIDE SEQUENCE [LARGE SCALE GENOMIC DNA]</scope>
    <source>
        <strain evidence="3">TB1705</strain>
        <tissue evidence="3">Leaf</tissue>
    </source>
</reference>
<dbReference type="SUPFAM" id="SSF50985">
    <property type="entry name" value="RCC1/BLIP-II"/>
    <property type="match status" value="1"/>
</dbReference>
<comment type="caution">
    <text evidence="3">The sequence shown here is derived from an EMBL/GenBank/DDBJ whole genome shotgun (WGS) entry which is preliminary data.</text>
</comment>
<dbReference type="PROSITE" id="PS00626">
    <property type="entry name" value="RCC1_2"/>
    <property type="match status" value="1"/>
</dbReference>
<evidence type="ECO:0000313" key="3">
    <source>
        <dbReference type="EMBL" id="KAF6141501.1"/>
    </source>
</evidence>
<name>A0A7J7LFQ7_9MAGN</name>
<dbReference type="PANTHER" id="PTHR22870:SF350">
    <property type="entry name" value="F12P19.9 PROTEIN"/>
    <property type="match status" value="1"/>
</dbReference>
<dbReference type="InterPro" id="IPR051210">
    <property type="entry name" value="Ub_ligase/GEF_domain"/>
</dbReference>
<accession>A0A7J7LFQ7</accession>
<sequence>MEAPSVNYESFSSDCLSYSTDSFYLSEPKPYAPRDVLLWGEGIEGGKLWGGVDIMGTPKDALSPVLLDSTVLLDIQNISFGGNHAALVTKQGGIFCWGEENGGRLGHRINMDVSYPKVIESLSGVYVESVACGQYHTCALTRSGELYTWGDIDKCHWLPRRVSGLLDSIHISMVACGEWHTAVLSSCGELYTYGDGTFGVLGHGNLENVSQPKEVESLRGLRVRFVACGSWHMAAIVDILVNHSKGKSSGGKLFTWGDGDKGKLGTWIEKESFFQHVLDDL</sequence>
<dbReference type="PROSITE" id="PS50012">
    <property type="entry name" value="RCC1_3"/>
    <property type="match status" value="3"/>
</dbReference>
<proteinExistence type="predicted"/>
<dbReference type="PANTHER" id="PTHR22870">
    <property type="entry name" value="REGULATOR OF CHROMOSOME CONDENSATION"/>
    <property type="match status" value="1"/>
</dbReference>
<dbReference type="Pfam" id="PF00415">
    <property type="entry name" value="RCC1"/>
    <property type="match status" value="3"/>
</dbReference>
<protein>
    <submittedName>
        <fullName evidence="3">Uncharacterized protein</fullName>
    </submittedName>
</protein>
<dbReference type="OrthoDB" id="1743370at2759"/>
<evidence type="ECO:0000256" key="1">
    <source>
        <dbReference type="ARBA" id="ARBA00022737"/>
    </source>
</evidence>
<dbReference type="Gene3D" id="2.130.10.30">
    <property type="entry name" value="Regulator of chromosome condensation 1/beta-lactamase-inhibitor protein II"/>
    <property type="match status" value="2"/>
</dbReference>
<dbReference type="AlphaFoldDB" id="A0A7J7LFQ7"/>
<gene>
    <name evidence="3" type="ORF">GIB67_037335</name>
</gene>
<feature type="repeat" description="RCC1" evidence="2">
    <location>
        <begin position="188"/>
        <end position="239"/>
    </location>
</feature>
<feature type="repeat" description="RCC1" evidence="2">
    <location>
        <begin position="92"/>
        <end position="143"/>
    </location>
</feature>
<organism evidence="3 4">
    <name type="scientific">Kingdonia uniflora</name>
    <dbReference type="NCBI Taxonomy" id="39325"/>
    <lineage>
        <taxon>Eukaryota</taxon>
        <taxon>Viridiplantae</taxon>
        <taxon>Streptophyta</taxon>
        <taxon>Embryophyta</taxon>
        <taxon>Tracheophyta</taxon>
        <taxon>Spermatophyta</taxon>
        <taxon>Magnoliopsida</taxon>
        <taxon>Ranunculales</taxon>
        <taxon>Circaeasteraceae</taxon>
        <taxon>Kingdonia</taxon>
    </lineage>
</organism>
<dbReference type="PRINTS" id="PR00633">
    <property type="entry name" value="RCCNDNSATION"/>
</dbReference>
<dbReference type="InterPro" id="IPR000408">
    <property type="entry name" value="Reg_chr_condens"/>
</dbReference>
<keyword evidence="1" id="KW-0677">Repeat</keyword>
<feature type="repeat" description="RCC1" evidence="2">
    <location>
        <begin position="144"/>
        <end position="187"/>
    </location>
</feature>
<dbReference type="EMBL" id="JACGCM010002322">
    <property type="protein sequence ID" value="KAF6141501.1"/>
    <property type="molecule type" value="Genomic_DNA"/>
</dbReference>
<dbReference type="Proteomes" id="UP000541444">
    <property type="component" value="Unassembled WGS sequence"/>
</dbReference>
<keyword evidence="4" id="KW-1185">Reference proteome</keyword>
<evidence type="ECO:0000313" key="4">
    <source>
        <dbReference type="Proteomes" id="UP000541444"/>
    </source>
</evidence>